<keyword evidence="1" id="KW-0479">Metal-binding</keyword>
<organism evidence="4 5">
    <name type="scientific">Cudoniella acicularis</name>
    <dbReference type="NCBI Taxonomy" id="354080"/>
    <lineage>
        <taxon>Eukaryota</taxon>
        <taxon>Fungi</taxon>
        <taxon>Dikarya</taxon>
        <taxon>Ascomycota</taxon>
        <taxon>Pezizomycotina</taxon>
        <taxon>Leotiomycetes</taxon>
        <taxon>Helotiales</taxon>
        <taxon>Tricladiaceae</taxon>
        <taxon>Cudoniella</taxon>
    </lineage>
</organism>
<keyword evidence="5" id="KW-1185">Reference proteome</keyword>
<comment type="caution">
    <text evidence="4">The sequence shown here is derived from an EMBL/GenBank/DDBJ whole genome shotgun (WGS) entry which is preliminary data.</text>
</comment>
<evidence type="ECO:0000313" key="4">
    <source>
        <dbReference type="EMBL" id="KAF4628199.1"/>
    </source>
</evidence>
<dbReference type="OrthoDB" id="5397087at2759"/>
<evidence type="ECO:0000256" key="1">
    <source>
        <dbReference type="PROSITE-ProRule" id="PRU00042"/>
    </source>
</evidence>
<sequence length="667" mass="71985">MAPPKGLTHDQAMLIRQEAGLKGASKRVDRGLQDRLNSLRQASEVHEMRTGRPLRVSEQAVLGGIYEECDPLPTQPQHHQHQEQDNGNQSMEGVEYQSGSGIDSQAVLRSILDAPPPMKQLTTEFSFPEAPQEANQNSFLQSHTQLLGVGSLVDDGIGWRSSDDKMDTCLGNLGLLDQTSPSTVDPRLIFHSAPSSRVVEPYSNNSQNTIGNNLPISDVQMANSEGAKSTIIPGGKAQNPSAGVRPAIPTIYGGKLTLLQQPNNERVPLTLDSDYLSELMAGGVPPASAIQTSGSIGNTKQDSTLNTNTTAFAQHPSALSSRKVIPGVGTTQTTKRLQEKNSSPNATILDKSSSPTSGAEESWVIDLEDNMCPYCKTKFEEPSELSRHLQKYLDGKDPDIGPHIVNEIQERKRRHNNGEMNHVRCGLCQKGFIDKHGFQCHLGDSVNMAKCLGSLDLDRFHRLMRSLNCGSCRKEGKLCVGYQFLKGGPCDNCVANGYECRIENAWLRDPFPQANGEKVNGCQNAPATGALIVRMEVGKNTSEFFFPGVGKIGVVVSMTWVNRDKLDSQSLGLESETKAGTTDDSQIQHYITPLYKEVQTIPHNHGSQAGVVMNNNTATGNANQATQDNYASQGGVAMNSNTVTGNASQGGVVINNNNTAAGNANQA</sequence>
<dbReference type="AlphaFoldDB" id="A0A8H4W231"/>
<keyword evidence="1" id="KW-0863">Zinc-finger</keyword>
<evidence type="ECO:0000256" key="2">
    <source>
        <dbReference type="SAM" id="MobiDB-lite"/>
    </source>
</evidence>
<dbReference type="PROSITE" id="PS50157">
    <property type="entry name" value="ZINC_FINGER_C2H2_2"/>
    <property type="match status" value="1"/>
</dbReference>
<feature type="region of interest" description="Disordered" evidence="2">
    <location>
        <begin position="70"/>
        <end position="99"/>
    </location>
</feature>
<evidence type="ECO:0000259" key="3">
    <source>
        <dbReference type="PROSITE" id="PS50157"/>
    </source>
</evidence>
<feature type="compositionally biased region" description="Polar residues" evidence="2">
    <location>
        <begin position="85"/>
        <end position="99"/>
    </location>
</feature>
<dbReference type="InterPro" id="IPR013087">
    <property type="entry name" value="Znf_C2H2_type"/>
</dbReference>
<feature type="domain" description="C2H2-type" evidence="3">
    <location>
        <begin position="370"/>
        <end position="398"/>
    </location>
</feature>
<name>A0A8H4W231_9HELO</name>
<evidence type="ECO:0000313" key="5">
    <source>
        <dbReference type="Proteomes" id="UP000566819"/>
    </source>
</evidence>
<proteinExistence type="predicted"/>
<accession>A0A8H4W231</accession>
<reference evidence="4 5" key="1">
    <citation type="submission" date="2020-03" db="EMBL/GenBank/DDBJ databases">
        <title>Draft Genome Sequence of Cudoniella acicularis.</title>
        <authorList>
            <person name="Buettner E."/>
            <person name="Kellner H."/>
        </authorList>
    </citation>
    <scope>NUCLEOTIDE SEQUENCE [LARGE SCALE GENOMIC DNA]</scope>
    <source>
        <strain evidence="4 5">DSM 108380</strain>
    </source>
</reference>
<gene>
    <name evidence="4" type="ORF">G7Y89_g9953</name>
</gene>
<protein>
    <recommendedName>
        <fullName evidence="3">C2H2-type domain-containing protein</fullName>
    </recommendedName>
</protein>
<feature type="compositionally biased region" description="Polar residues" evidence="2">
    <location>
        <begin position="333"/>
        <end position="359"/>
    </location>
</feature>
<keyword evidence="1" id="KW-0862">Zinc</keyword>
<feature type="region of interest" description="Disordered" evidence="2">
    <location>
        <begin position="333"/>
        <end position="360"/>
    </location>
</feature>
<dbReference type="Proteomes" id="UP000566819">
    <property type="component" value="Unassembled WGS sequence"/>
</dbReference>
<dbReference type="GO" id="GO:0008270">
    <property type="term" value="F:zinc ion binding"/>
    <property type="evidence" value="ECO:0007669"/>
    <property type="project" value="UniProtKB-KW"/>
</dbReference>
<dbReference type="EMBL" id="JAAMPI010000846">
    <property type="protein sequence ID" value="KAF4628199.1"/>
    <property type="molecule type" value="Genomic_DNA"/>
</dbReference>